<dbReference type="PANTHER" id="PTHR24252:SF7">
    <property type="entry name" value="HYALIN"/>
    <property type="match status" value="1"/>
</dbReference>
<dbReference type="EMBL" id="JH431567">
    <property type="status" value="NOT_ANNOTATED_CDS"/>
    <property type="molecule type" value="Genomic_DNA"/>
</dbReference>
<dbReference type="InterPro" id="IPR001314">
    <property type="entry name" value="Peptidase_S1A"/>
</dbReference>
<keyword evidence="3" id="KW-0720">Serine protease</keyword>
<proteinExistence type="inferred from homology"/>
<evidence type="ECO:0000256" key="3">
    <source>
        <dbReference type="RuleBase" id="RU363034"/>
    </source>
</evidence>
<feature type="domain" description="Peptidase S1" evidence="5">
    <location>
        <begin position="179"/>
        <end position="451"/>
    </location>
</feature>
<dbReference type="eggNOG" id="KOG3627">
    <property type="taxonomic scope" value="Eukaryota"/>
</dbReference>
<dbReference type="Pfam" id="PF00089">
    <property type="entry name" value="Trypsin"/>
    <property type="match status" value="2"/>
</dbReference>
<keyword evidence="4" id="KW-0732">Signal</keyword>
<dbReference type="InterPro" id="IPR043504">
    <property type="entry name" value="Peptidase_S1_PA_chymotrypsin"/>
</dbReference>
<evidence type="ECO:0000256" key="2">
    <source>
        <dbReference type="ARBA" id="ARBA00024195"/>
    </source>
</evidence>
<dbReference type="EnsemblMetazoa" id="SMAR004967-RA">
    <property type="protein sequence ID" value="SMAR004967-PA"/>
    <property type="gene ID" value="SMAR004967"/>
</dbReference>
<keyword evidence="3" id="KW-0378">Hydrolase</keyword>
<keyword evidence="3" id="KW-0645">Protease</keyword>
<dbReference type="PRINTS" id="PR00722">
    <property type="entry name" value="CHYMOTRYPSIN"/>
</dbReference>
<comment type="similarity">
    <text evidence="2">Belongs to the peptidase S1 family. CLIP subfamily.</text>
</comment>
<reference evidence="7" key="1">
    <citation type="submission" date="2011-05" db="EMBL/GenBank/DDBJ databases">
        <authorList>
            <person name="Richards S.R."/>
            <person name="Qu J."/>
            <person name="Jiang H."/>
            <person name="Jhangiani S.N."/>
            <person name="Agravi P."/>
            <person name="Goodspeed R."/>
            <person name="Gross S."/>
            <person name="Mandapat C."/>
            <person name="Jackson L."/>
            <person name="Mathew T."/>
            <person name="Pu L."/>
            <person name="Thornton R."/>
            <person name="Saada N."/>
            <person name="Wilczek-Boney K.B."/>
            <person name="Lee S."/>
            <person name="Kovar C."/>
            <person name="Wu Y."/>
            <person name="Scherer S.E."/>
            <person name="Worley K.C."/>
            <person name="Muzny D.M."/>
            <person name="Gibbs R."/>
        </authorList>
    </citation>
    <scope>NUCLEOTIDE SEQUENCE</scope>
    <source>
        <strain evidence="7">Brora</strain>
    </source>
</reference>
<dbReference type="SUPFAM" id="SSF50494">
    <property type="entry name" value="Trypsin-like serine proteases"/>
    <property type="match status" value="2"/>
</dbReference>
<dbReference type="InterPro" id="IPR001254">
    <property type="entry name" value="Trypsin_dom"/>
</dbReference>
<keyword evidence="7" id="KW-1185">Reference proteome</keyword>
<dbReference type="GO" id="GO:0004252">
    <property type="term" value="F:serine-type endopeptidase activity"/>
    <property type="evidence" value="ECO:0007669"/>
    <property type="project" value="InterPro"/>
</dbReference>
<name>T1IUY1_STRMM</name>
<dbReference type="InterPro" id="IPR009003">
    <property type="entry name" value="Peptidase_S1_PA"/>
</dbReference>
<evidence type="ECO:0000313" key="7">
    <source>
        <dbReference type="Proteomes" id="UP000014500"/>
    </source>
</evidence>
<protein>
    <recommendedName>
        <fullName evidence="5">Peptidase S1 domain-containing protein</fullName>
    </recommendedName>
</protein>
<feature type="domain" description="Peptidase S1" evidence="5">
    <location>
        <begin position="504"/>
        <end position="745"/>
    </location>
</feature>
<dbReference type="GO" id="GO:0006508">
    <property type="term" value="P:proteolysis"/>
    <property type="evidence" value="ECO:0007669"/>
    <property type="project" value="UniProtKB-KW"/>
</dbReference>
<dbReference type="PROSITE" id="PS00135">
    <property type="entry name" value="TRYPSIN_SER"/>
    <property type="match status" value="2"/>
</dbReference>
<organism evidence="6 7">
    <name type="scientific">Strigamia maritima</name>
    <name type="common">European centipede</name>
    <name type="synonym">Geophilus maritimus</name>
    <dbReference type="NCBI Taxonomy" id="126957"/>
    <lineage>
        <taxon>Eukaryota</taxon>
        <taxon>Metazoa</taxon>
        <taxon>Ecdysozoa</taxon>
        <taxon>Arthropoda</taxon>
        <taxon>Myriapoda</taxon>
        <taxon>Chilopoda</taxon>
        <taxon>Pleurostigmophora</taxon>
        <taxon>Geophilomorpha</taxon>
        <taxon>Linotaeniidae</taxon>
        <taxon>Strigamia</taxon>
    </lineage>
</organism>
<feature type="chain" id="PRO_5004579564" description="Peptidase S1 domain-containing protein" evidence="4">
    <location>
        <begin position="23"/>
        <end position="745"/>
    </location>
</feature>
<reference evidence="6" key="2">
    <citation type="submission" date="2015-02" db="UniProtKB">
        <authorList>
            <consortium name="EnsemblMetazoa"/>
        </authorList>
    </citation>
    <scope>IDENTIFICATION</scope>
</reference>
<evidence type="ECO:0000256" key="1">
    <source>
        <dbReference type="ARBA" id="ARBA00023157"/>
    </source>
</evidence>
<feature type="signal peptide" evidence="4">
    <location>
        <begin position="1"/>
        <end position="22"/>
    </location>
</feature>
<keyword evidence="1" id="KW-1015">Disulfide bond</keyword>
<dbReference type="SMART" id="SM00020">
    <property type="entry name" value="Tryp_SPc"/>
    <property type="match status" value="2"/>
</dbReference>
<dbReference type="PhylomeDB" id="T1IUY1"/>
<dbReference type="AlphaFoldDB" id="T1IUY1"/>
<evidence type="ECO:0000313" key="6">
    <source>
        <dbReference type="EnsemblMetazoa" id="SMAR004967-PA"/>
    </source>
</evidence>
<dbReference type="PROSITE" id="PS00134">
    <property type="entry name" value="TRYPSIN_HIS"/>
    <property type="match status" value="2"/>
</dbReference>
<dbReference type="FunFam" id="2.40.10.10:FF:000002">
    <property type="entry name" value="Transmembrane protease serine"/>
    <property type="match status" value="1"/>
</dbReference>
<sequence>MFRLHILLICLGCSGVIPITRSQRIFQEDDVAIQDRRGSFLDRTRKFVGLFNSMMGGVPDYCFVGGKKHSCQFFLMCLVSGGEPQDGCGNNFLYRCCPPRGHNNGAPVHSSNAISPAVAPIPPGFRPNGGFGNVPPFQAGPNFPGPTQGFLPPMGPVINDPRCGQRRPLFRSDIAQDRIVGGNDAGFAEFPWMAFIRIGASRCGGSLVNQMHVVTAGHCVARLVLDCPRPVPTPMGLFHPPCRASPGQVTVILGDYILSTEIEPLQAESFAVTTVRVHPNFQFTPEADRFDVAVLRLDRPVMYKPHISPICIPFKNENFEGMVGYVAGWGATEAGSSVRPRALQVVDVPIIPNHVCESWHRQKGIRVTIHGEMVCAGYQNGGKDSCQGDSGGPLMVNKNGIWFLVGLVSAGYSCAQRFQPARIFPQLLGLPSTCYYEGAQYRCTFFLFCWLGGGRFVNSCGASWVFTCCVPKSTQSRTDLIITNGPVINNLKCGMQIAPFSDRIIGGEIARGSTEFPWIAHVKINGFQCGGALVNNFFVVTAAHCVRNARLGAITVVLGAFDLQDKKPTSNAVYGVVEKRLHPNFQYMLTQPDRFDVALLRLNRQVDLQNNIRPICLPNSGRSAEGSLAVVAGWGKIDNAPGSRTGTNILQKVAVPVVSNAECVGWHAEKGIELQLYAEMLCAGYRDGNRDACLGDSGGPLMTLDNGRWTLIGITSAGFGCAVDRQPGIYHRVATTAAWISSNIN</sequence>
<dbReference type="PROSITE" id="PS50240">
    <property type="entry name" value="TRYPSIN_DOM"/>
    <property type="match status" value="2"/>
</dbReference>
<dbReference type="InterPro" id="IPR033116">
    <property type="entry name" value="TRYPSIN_SER"/>
</dbReference>
<dbReference type="FunFam" id="2.40.10.10:FF:000072">
    <property type="entry name" value="CLIP-domain serine protease"/>
    <property type="match status" value="1"/>
</dbReference>
<evidence type="ECO:0000256" key="4">
    <source>
        <dbReference type="SAM" id="SignalP"/>
    </source>
</evidence>
<dbReference type="CDD" id="cd00190">
    <property type="entry name" value="Tryp_SPc"/>
    <property type="match status" value="2"/>
</dbReference>
<dbReference type="HOGENOM" id="CLU_004497_0_1_1"/>
<dbReference type="Gene3D" id="2.40.10.10">
    <property type="entry name" value="Trypsin-like serine proteases"/>
    <property type="match status" value="2"/>
</dbReference>
<dbReference type="PANTHER" id="PTHR24252">
    <property type="entry name" value="ACROSIN-RELATED"/>
    <property type="match status" value="1"/>
</dbReference>
<dbReference type="Proteomes" id="UP000014500">
    <property type="component" value="Unassembled WGS sequence"/>
</dbReference>
<evidence type="ECO:0000259" key="5">
    <source>
        <dbReference type="PROSITE" id="PS50240"/>
    </source>
</evidence>
<accession>T1IUY1</accession>
<dbReference type="InterPro" id="IPR018114">
    <property type="entry name" value="TRYPSIN_HIS"/>
</dbReference>
<dbReference type="STRING" id="126957.T1IUY1"/>